<evidence type="ECO:0000313" key="2">
    <source>
        <dbReference type="EMBL" id="MBF4770227.1"/>
    </source>
</evidence>
<feature type="coiled-coil region" evidence="1">
    <location>
        <begin position="23"/>
        <end position="53"/>
    </location>
</feature>
<name>A0A930VT70_9ACTN</name>
<dbReference type="AlphaFoldDB" id="A0A930VT70"/>
<keyword evidence="1" id="KW-0175">Coiled coil</keyword>
<gene>
    <name evidence="2" type="ORF">ISU10_20830</name>
</gene>
<reference evidence="2" key="1">
    <citation type="submission" date="2020-11" db="EMBL/GenBank/DDBJ databases">
        <title>Nocardioides cynanchi sp. nov., isolated from soil of rhizosphere of Cynanchum wilfordii.</title>
        <authorList>
            <person name="Lee J.-S."/>
            <person name="Suh M.K."/>
            <person name="Kim J.-S."/>
        </authorList>
    </citation>
    <scope>NUCLEOTIDE SEQUENCE</scope>
    <source>
        <strain evidence="2">KCTC 19276</strain>
    </source>
</reference>
<organism evidence="2 3">
    <name type="scientific">Nocardioides agariphilus</name>
    <dbReference type="NCBI Taxonomy" id="433664"/>
    <lineage>
        <taxon>Bacteria</taxon>
        <taxon>Bacillati</taxon>
        <taxon>Actinomycetota</taxon>
        <taxon>Actinomycetes</taxon>
        <taxon>Propionibacteriales</taxon>
        <taxon>Nocardioidaceae</taxon>
        <taxon>Nocardioides</taxon>
    </lineage>
</organism>
<dbReference type="RefSeq" id="WP_194698369.1">
    <property type="nucleotide sequence ID" value="NZ_JADKPO010000042.1"/>
</dbReference>
<proteinExistence type="predicted"/>
<sequence length="69" mass="7819">MAKALLGTFHSDQRTAAHLLSENTRLRMRVRDLEDLVARLQDENDRMAQAAAVAILDLESDELKEMQPV</sequence>
<dbReference type="EMBL" id="JADKPO010000042">
    <property type="protein sequence ID" value="MBF4770227.1"/>
    <property type="molecule type" value="Genomic_DNA"/>
</dbReference>
<evidence type="ECO:0000256" key="1">
    <source>
        <dbReference type="SAM" id="Coils"/>
    </source>
</evidence>
<protein>
    <submittedName>
        <fullName evidence="2">Uncharacterized protein</fullName>
    </submittedName>
</protein>
<evidence type="ECO:0000313" key="3">
    <source>
        <dbReference type="Proteomes" id="UP000660668"/>
    </source>
</evidence>
<dbReference type="Proteomes" id="UP000660668">
    <property type="component" value="Unassembled WGS sequence"/>
</dbReference>
<comment type="caution">
    <text evidence="2">The sequence shown here is derived from an EMBL/GenBank/DDBJ whole genome shotgun (WGS) entry which is preliminary data.</text>
</comment>
<accession>A0A930VT70</accession>
<keyword evidence="3" id="KW-1185">Reference proteome</keyword>